<organism evidence="4 5">
    <name type="scientific">Lolium multiflorum</name>
    <name type="common">Italian ryegrass</name>
    <name type="synonym">Lolium perenne subsp. multiflorum</name>
    <dbReference type="NCBI Taxonomy" id="4521"/>
    <lineage>
        <taxon>Eukaryota</taxon>
        <taxon>Viridiplantae</taxon>
        <taxon>Streptophyta</taxon>
        <taxon>Embryophyta</taxon>
        <taxon>Tracheophyta</taxon>
        <taxon>Spermatophyta</taxon>
        <taxon>Magnoliopsida</taxon>
        <taxon>Liliopsida</taxon>
        <taxon>Poales</taxon>
        <taxon>Poaceae</taxon>
        <taxon>BOP clade</taxon>
        <taxon>Pooideae</taxon>
        <taxon>Poodae</taxon>
        <taxon>Poeae</taxon>
        <taxon>Poeae Chloroplast Group 2 (Poeae type)</taxon>
        <taxon>Loliodinae</taxon>
        <taxon>Loliinae</taxon>
        <taxon>Lolium</taxon>
    </lineage>
</organism>
<dbReference type="PANTHER" id="PTHR33223">
    <property type="entry name" value="CCHC-TYPE DOMAIN-CONTAINING PROTEIN"/>
    <property type="match status" value="1"/>
</dbReference>
<dbReference type="InterPro" id="IPR013083">
    <property type="entry name" value="Znf_RING/FYVE/PHD"/>
</dbReference>
<evidence type="ECO:0000313" key="5">
    <source>
        <dbReference type="Proteomes" id="UP001231189"/>
    </source>
</evidence>
<sequence length="692" mass="77147">MAATPLLERSSRERIIESGPHVFRACRVSASTTDFSVGEPPAVGEGEASPYTMTVHIFFSRTYELRRMAGPLPAPLDEDDITTTPCEEVVLDLGLPPRELRSGGNVVRTMREILARVWLLKNLNLTEEEWDIIMPYDVMHLMWQQACRRLGGLHFDLTLRVDHRLIVNLPALQDSWVLVAPEDGHCSICMLGLSQRTTVRLRGCKHPFHRKCIFSWYRSGGTPLQPLGRVPEHLRDDVEGPGPPAVLEASRLFVLLNHCSPVGFGRQHILARPVGQSGQSSAATTSTSTSEMAEEPIKYEDLPAEHKKKYDDLKAILEADLIGAFEKTRSHGIKFKGFQPEGALEGLDLSLPSDERTRALRQEVNYAVAHSLHRHSESLVNTLERVALNVVQEIMKHNSTATGSPAYVVYKVGGDPGDYQFLYEPPKEIPHGYVCTYVPDCNNWMTQVTAGRTATAGGIAGTGVVAGAGSSSGADAEKQAWLAKYATGTSHERSTSAAPTVDEITAIMRDQFGILPKKRMIGYSKPYPNEYDLIPLPPKYRLPDFTKFSGSEGTSSIEHVSRYLAQLGMVSASDELRVRFFSQSLTGPAFGWYTSLPPDSVRTWKQLEEQFHVQYHSEATEAGIADLTQVRQRRGETVSEYIQRFRTVRNRCYSVRLSEKEAVELAIAGLSAPLKDVTFQADYNSWRIWFRN</sequence>
<name>A0AAD8WQY2_LOLMU</name>
<evidence type="ECO:0000256" key="2">
    <source>
        <dbReference type="SAM" id="MobiDB-lite"/>
    </source>
</evidence>
<evidence type="ECO:0000313" key="4">
    <source>
        <dbReference type="EMBL" id="KAK1677269.1"/>
    </source>
</evidence>
<dbReference type="EMBL" id="JAUUTY010000002">
    <property type="protein sequence ID" value="KAK1677269.1"/>
    <property type="molecule type" value="Genomic_DNA"/>
</dbReference>
<dbReference type="PROSITE" id="PS50089">
    <property type="entry name" value="ZF_RING_2"/>
    <property type="match status" value="1"/>
</dbReference>
<feature type="compositionally biased region" description="Low complexity" evidence="2">
    <location>
        <begin position="275"/>
        <end position="290"/>
    </location>
</feature>
<gene>
    <name evidence="4" type="ORF">QYE76_038117</name>
</gene>
<accession>A0AAD8WQY2</accession>
<dbReference type="InterPro" id="IPR001841">
    <property type="entry name" value="Znf_RING"/>
</dbReference>
<feature type="domain" description="RING-type" evidence="3">
    <location>
        <begin position="186"/>
        <end position="229"/>
    </location>
</feature>
<keyword evidence="1" id="KW-0479">Metal-binding</keyword>
<dbReference type="InterPro" id="IPR005162">
    <property type="entry name" value="Retrotrans_gag_dom"/>
</dbReference>
<dbReference type="Pfam" id="PF03732">
    <property type="entry name" value="Retrotrans_gag"/>
    <property type="match status" value="1"/>
</dbReference>
<dbReference type="SUPFAM" id="SSF57850">
    <property type="entry name" value="RING/U-box"/>
    <property type="match status" value="1"/>
</dbReference>
<keyword evidence="1" id="KW-0863">Zinc-finger</keyword>
<dbReference type="Gene3D" id="3.30.40.10">
    <property type="entry name" value="Zinc/RING finger domain, C3HC4 (zinc finger)"/>
    <property type="match status" value="1"/>
</dbReference>
<dbReference type="Proteomes" id="UP001231189">
    <property type="component" value="Unassembled WGS sequence"/>
</dbReference>
<keyword evidence="1" id="KW-0862">Zinc</keyword>
<protein>
    <recommendedName>
        <fullName evidence="3">RING-type domain-containing protein</fullName>
    </recommendedName>
</protein>
<dbReference type="Pfam" id="PF17123">
    <property type="entry name" value="zf-RING_11"/>
    <property type="match status" value="1"/>
</dbReference>
<dbReference type="AlphaFoldDB" id="A0AAD8WQY2"/>
<feature type="region of interest" description="Disordered" evidence="2">
    <location>
        <begin position="274"/>
        <end position="300"/>
    </location>
</feature>
<dbReference type="GO" id="GO:0008270">
    <property type="term" value="F:zinc ion binding"/>
    <property type="evidence" value="ECO:0007669"/>
    <property type="project" value="UniProtKB-KW"/>
</dbReference>
<dbReference type="CDD" id="cd16448">
    <property type="entry name" value="RING-H2"/>
    <property type="match status" value="1"/>
</dbReference>
<evidence type="ECO:0000256" key="1">
    <source>
        <dbReference type="PROSITE-ProRule" id="PRU00175"/>
    </source>
</evidence>
<comment type="caution">
    <text evidence="4">The sequence shown here is derived from an EMBL/GenBank/DDBJ whole genome shotgun (WGS) entry which is preliminary data.</text>
</comment>
<evidence type="ECO:0000259" key="3">
    <source>
        <dbReference type="PROSITE" id="PS50089"/>
    </source>
</evidence>
<reference evidence="4" key="1">
    <citation type="submission" date="2023-07" db="EMBL/GenBank/DDBJ databases">
        <title>A chromosome-level genome assembly of Lolium multiflorum.</title>
        <authorList>
            <person name="Chen Y."/>
            <person name="Copetti D."/>
            <person name="Kolliker R."/>
            <person name="Studer B."/>
        </authorList>
    </citation>
    <scope>NUCLEOTIDE SEQUENCE</scope>
    <source>
        <strain evidence="4">02402/16</strain>
        <tissue evidence="4">Leaf</tissue>
    </source>
</reference>
<keyword evidence="5" id="KW-1185">Reference proteome</keyword>
<dbReference type="PANTHER" id="PTHR33223:SF8">
    <property type="entry name" value="OS04G0172440 PROTEIN"/>
    <property type="match status" value="1"/>
</dbReference>
<proteinExistence type="predicted"/>